<sequence>LIFVLLPSVVYVALSDPGSIVAHHEENFGHVVKTGRYRVIHERILGPDSYAAAPPDIQARAELHLNRHFIHGTHPSEVIAPGAEHYQYAGPMDGRRIYIYKRVHTSVRRTNGVMERLSLGQTVERWAEGGYKNSHTQNVHVFARHGNDVYSEDRVVPVKEG</sequence>
<proteinExistence type="predicted"/>
<name>A0AAV5T9B8_9BILA</name>
<evidence type="ECO:0000313" key="2">
    <source>
        <dbReference type="EMBL" id="GMS92171.1"/>
    </source>
</evidence>
<feature type="chain" id="PRO_5043630102" evidence="1">
    <location>
        <begin position="16"/>
        <end position="161"/>
    </location>
</feature>
<feature type="signal peptide" evidence="1">
    <location>
        <begin position="1"/>
        <end position="15"/>
    </location>
</feature>
<organism evidence="2 3">
    <name type="scientific">Pristionchus entomophagus</name>
    <dbReference type="NCBI Taxonomy" id="358040"/>
    <lineage>
        <taxon>Eukaryota</taxon>
        <taxon>Metazoa</taxon>
        <taxon>Ecdysozoa</taxon>
        <taxon>Nematoda</taxon>
        <taxon>Chromadorea</taxon>
        <taxon>Rhabditida</taxon>
        <taxon>Rhabditina</taxon>
        <taxon>Diplogasteromorpha</taxon>
        <taxon>Diplogasteroidea</taxon>
        <taxon>Neodiplogasteridae</taxon>
        <taxon>Pristionchus</taxon>
    </lineage>
</organism>
<dbReference type="EMBL" id="BTSX01000004">
    <property type="protein sequence ID" value="GMS92171.1"/>
    <property type="molecule type" value="Genomic_DNA"/>
</dbReference>
<evidence type="ECO:0000256" key="1">
    <source>
        <dbReference type="SAM" id="SignalP"/>
    </source>
</evidence>
<dbReference type="Proteomes" id="UP001432027">
    <property type="component" value="Unassembled WGS sequence"/>
</dbReference>
<accession>A0AAV5T9B8</accession>
<keyword evidence="1" id="KW-0732">Signal</keyword>
<gene>
    <name evidence="2" type="ORF">PENTCL1PPCAC_14346</name>
</gene>
<dbReference type="AlphaFoldDB" id="A0AAV5T9B8"/>
<comment type="caution">
    <text evidence="2">The sequence shown here is derived from an EMBL/GenBank/DDBJ whole genome shotgun (WGS) entry which is preliminary data.</text>
</comment>
<feature type="non-terminal residue" evidence="2">
    <location>
        <position position="161"/>
    </location>
</feature>
<protein>
    <submittedName>
        <fullName evidence="2">Uncharacterized protein</fullName>
    </submittedName>
</protein>
<keyword evidence="3" id="KW-1185">Reference proteome</keyword>
<feature type="non-terminal residue" evidence="2">
    <location>
        <position position="1"/>
    </location>
</feature>
<evidence type="ECO:0000313" key="3">
    <source>
        <dbReference type="Proteomes" id="UP001432027"/>
    </source>
</evidence>
<reference evidence="2" key="1">
    <citation type="submission" date="2023-10" db="EMBL/GenBank/DDBJ databases">
        <title>Genome assembly of Pristionchus species.</title>
        <authorList>
            <person name="Yoshida K."/>
            <person name="Sommer R.J."/>
        </authorList>
    </citation>
    <scope>NUCLEOTIDE SEQUENCE</scope>
    <source>
        <strain evidence="2">RS0144</strain>
    </source>
</reference>